<dbReference type="InterPro" id="IPR016112">
    <property type="entry name" value="VP_dsDNA_II"/>
</dbReference>
<proteinExistence type="predicted"/>
<evidence type="ECO:0008006" key="8">
    <source>
        <dbReference type="Google" id="ProtNLM"/>
    </source>
</evidence>
<dbReference type="Pfam" id="PF04451">
    <property type="entry name" value="Capsid_NCLDV"/>
    <property type="match status" value="1"/>
</dbReference>
<protein>
    <recommendedName>
        <fullName evidence="8">Major capsid protein</fullName>
    </recommendedName>
</protein>
<keyword evidence="3" id="KW-0946">Virion</keyword>
<keyword evidence="7" id="KW-1185">Reference proteome</keyword>
<evidence type="ECO:0000256" key="3">
    <source>
        <dbReference type="ARBA" id="ARBA00022844"/>
    </source>
</evidence>
<dbReference type="Gene3D" id="2.70.9.10">
    <property type="entry name" value="Adenovirus Type 2 Hexon, domain 4"/>
    <property type="match status" value="1"/>
</dbReference>
<dbReference type="EMBL" id="JF974320">
    <property type="protein sequence ID" value="AET85033.1"/>
    <property type="molecule type" value="Genomic_DNA"/>
</dbReference>
<feature type="domain" description="Major capsid protein C-terminal" evidence="4">
    <location>
        <begin position="195"/>
        <end position="369"/>
    </location>
</feature>
<dbReference type="InterPro" id="IPR007542">
    <property type="entry name" value="MCP_C"/>
</dbReference>
<evidence type="ECO:0000259" key="5">
    <source>
        <dbReference type="Pfam" id="PF16903"/>
    </source>
</evidence>
<dbReference type="InterPro" id="IPR038519">
    <property type="entry name" value="MCP_C_sf"/>
</dbReference>
<name>G9E5W4_MPSP1</name>
<gene>
    <name evidence="6" type="ORF">MPXG_00235</name>
</gene>
<evidence type="ECO:0000313" key="6">
    <source>
        <dbReference type="EMBL" id="AET85033.1"/>
    </source>
</evidence>
<dbReference type="Proteomes" id="UP000232710">
    <property type="component" value="Segment"/>
</dbReference>
<organismHost>
    <name type="scientific">Micromonas pusilla</name>
    <name type="common">Picoplanktonic green alga</name>
    <name type="synonym">Chromulina pusilla</name>
    <dbReference type="NCBI Taxonomy" id="38833"/>
</organismHost>
<evidence type="ECO:0000259" key="4">
    <source>
        <dbReference type="Pfam" id="PF04451"/>
    </source>
</evidence>
<dbReference type="GO" id="GO:0019028">
    <property type="term" value="C:viral capsid"/>
    <property type="evidence" value="ECO:0007669"/>
    <property type="project" value="UniProtKB-KW"/>
</dbReference>
<feature type="domain" description="Major capsid protein N-terminal" evidence="5">
    <location>
        <begin position="25"/>
        <end position="192"/>
    </location>
</feature>
<dbReference type="InterPro" id="IPR031654">
    <property type="entry name" value="Capsid_N"/>
</dbReference>
<dbReference type="Gene3D" id="2.70.9.20">
    <property type="entry name" value="Major capsid protein Vp54"/>
    <property type="match status" value="1"/>
</dbReference>
<sequence>MSGALVQIVSKGAQDIYLTSDEGHSFFRTKFARYKNFSQAPKFIKEVTETDNSITIPVYGDIINGLWCEGTGEANISSNIFYNSTVDLYIGGQKVDSQHYDYYNDIWPNYLADTWTKSQEINVKANVGNIAFVPFHFFFCDGGAYLPLVALQNHTVEIKINFDTNYYNGTVEQGLTASQKKISVYGNYIFLDTDERESFVNRQIEMMITQVQRVEYPIDFATTNNNSLDISQFNHPVKSLFFGFGTLDDDNVTDRFTFGTADIQINGTALLENMSPMYFHTVESYLKSKFAHIDYRAESKTMLYSRYFPFHFCVNSSEYSPTGTCNFSRLDNAKMIIRNAERGSNRTDTHIFVYALNHNILRIQNGMAGILFGN</sequence>
<reference evidence="6 7" key="1">
    <citation type="submission" date="2010-12" db="EMBL/GenBank/DDBJ databases">
        <title>The Genome Sequence of Micromonas pusilla virus SP1.</title>
        <authorList>
            <consortium name="The Broad Institute Genome Sequencing Platform"/>
            <person name="Henn M.R."/>
            <person name="Suttle C."/>
            <person name="Winget D."/>
            <person name="Chan A."/>
            <person name="Levin J."/>
            <person name="Malboeuf C."/>
            <person name="Casali M."/>
            <person name="Russ C."/>
            <person name="Lennon N."/>
            <person name="Chapman S.B."/>
            <person name="Erlich R."/>
            <person name="Young S.K."/>
            <person name="Yandava C."/>
            <person name="Zeng Q."/>
            <person name="Alvarado L."/>
            <person name="Anderson S."/>
            <person name="Berlin A."/>
            <person name="Chen Z."/>
            <person name="Freedman E."/>
            <person name="Gellesch M."/>
            <person name="Goldberg J."/>
            <person name="Green L."/>
            <person name="Griggs A."/>
            <person name="Gujja S."/>
            <person name="Heilman E.R."/>
            <person name="Heiman D."/>
            <person name="Hollinger A."/>
            <person name="Howarth C."/>
            <person name="Larson L."/>
            <person name="Mehta T."/>
            <person name="Pearson M."/>
            <person name="Roberts A."/>
            <person name="Ryan E."/>
            <person name="Saif S."/>
            <person name="Shea T."/>
            <person name="Shenoy N."/>
            <person name="Sisk P."/>
            <person name="Stolte C."/>
            <person name="Sykes S."/>
            <person name="White J."/>
            <person name="Haas B."/>
            <person name="Nusbaum C."/>
            <person name="Birren B."/>
        </authorList>
    </citation>
    <scope>NUCLEOTIDE SEQUENCE [LARGE SCALE GENOMIC DNA]</scope>
    <source>
        <strain evidence="6 7">SP1</strain>
    </source>
</reference>
<organism evidence="6 7">
    <name type="scientific">Micromonas pusilla virus SP1</name>
    <name type="common">MpV-SP1</name>
    <dbReference type="NCBI Taxonomy" id="373996"/>
    <lineage>
        <taxon>Viruses</taxon>
        <taxon>Varidnaviria</taxon>
        <taxon>Bamfordvirae</taxon>
        <taxon>Nucleocytoviricota</taxon>
        <taxon>Megaviricetes</taxon>
        <taxon>Algavirales</taxon>
        <taxon>Phycodnaviridae</taxon>
        <taxon>Prasinovirus</taxon>
        <taxon>Prasinovirus micromonas</taxon>
    </lineage>
</organism>
<comment type="subcellular location">
    <subcellularLocation>
        <location evidence="1">Virion</location>
    </subcellularLocation>
</comment>
<dbReference type="SUPFAM" id="SSF49749">
    <property type="entry name" value="Group II dsDNA viruses VP"/>
    <property type="match status" value="2"/>
</dbReference>
<dbReference type="Pfam" id="PF16903">
    <property type="entry name" value="Capsid_N"/>
    <property type="match status" value="1"/>
</dbReference>
<dbReference type="GO" id="GO:0005198">
    <property type="term" value="F:structural molecule activity"/>
    <property type="evidence" value="ECO:0007669"/>
    <property type="project" value="InterPro"/>
</dbReference>
<evidence type="ECO:0000256" key="2">
    <source>
        <dbReference type="ARBA" id="ARBA00022561"/>
    </source>
</evidence>
<accession>G9E5W4</accession>
<evidence type="ECO:0000256" key="1">
    <source>
        <dbReference type="ARBA" id="ARBA00004328"/>
    </source>
</evidence>
<evidence type="ECO:0000313" key="7">
    <source>
        <dbReference type="Proteomes" id="UP000232710"/>
    </source>
</evidence>
<keyword evidence="2" id="KW-0167">Capsid protein</keyword>